<evidence type="ECO:0000313" key="1">
    <source>
        <dbReference type="EMBL" id="MBB6167106.1"/>
    </source>
</evidence>
<dbReference type="RefSeq" id="WP_183332367.1">
    <property type="nucleotide sequence ID" value="NZ_BMHX01000002.1"/>
</dbReference>
<name>A0A841KAS6_9HYPH</name>
<dbReference type="AlphaFoldDB" id="A0A841KAS6"/>
<protein>
    <submittedName>
        <fullName evidence="1">Uncharacterized protein</fullName>
    </submittedName>
</protein>
<reference evidence="1 2" key="1">
    <citation type="submission" date="2020-08" db="EMBL/GenBank/DDBJ databases">
        <title>Genomic Encyclopedia of Type Strains, Phase IV (KMG-IV): sequencing the most valuable type-strain genomes for metagenomic binning, comparative biology and taxonomic classification.</title>
        <authorList>
            <person name="Goeker M."/>
        </authorList>
    </citation>
    <scope>NUCLEOTIDE SEQUENCE [LARGE SCALE GENOMIC DNA]</scope>
    <source>
        <strain evidence="1 2">DSM 101465</strain>
    </source>
</reference>
<gene>
    <name evidence="1" type="ORF">HNQ73_000724</name>
</gene>
<comment type="caution">
    <text evidence="1">The sequence shown here is derived from an EMBL/GenBank/DDBJ whole genome shotgun (WGS) entry which is preliminary data.</text>
</comment>
<sequence length="132" mass="14097">MSTLAEKPEAPATVHDDEEIWVVHPIEGNVRRKLSTVIPYINGYSGSARGFFGASPVGQPAHVDQASYSLTVGATLQMTGTNSSPWGFSSQSAFDDLVTRVNELRADMIGVHKLLMAIRTALVNLGLIKGSA</sequence>
<evidence type="ECO:0000313" key="2">
    <source>
        <dbReference type="Proteomes" id="UP000588017"/>
    </source>
</evidence>
<organism evidence="1 2">
    <name type="scientific">Chelatococcus composti</name>
    <dbReference type="NCBI Taxonomy" id="1743235"/>
    <lineage>
        <taxon>Bacteria</taxon>
        <taxon>Pseudomonadati</taxon>
        <taxon>Pseudomonadota</taxon>
        <taxon>Alphaproteobacteria</taxon>
        <taxon>Hyphomicrobiales</taxon>
        <taxon>Chelatococcaceae</taxon>
        <taxon>Chelatococcus</taxon>
    </lineage>
</organism>
<keyword evidence="2" id="KW-1185">Reference proteome</keyword>
<dbReference type="EMBL" id="JACHEH010000002">
    <property type="protein sequence ID" value="MBB6167106.1"/>
    <property type="molecule type" value="Genomic_DNA"/>
</dbReference>
<proteinExistence type="predicted"/>
<accession>A0A841KAS6</accession>
<dbReference type="Proteomes" id="UP000588017">
    <property type="component" value="Unassembled WGS sequence"/>
</dbReference>